<dbReference type="InterPro" id="IPR032472">
    <property type="entry name" value="ArgoL2"/>
</dbReference>
<dbReference type="STRING" id="1429867.A0A0G4P469"/>
<dbReference type="SMART" id="SM01163">
    <property type="entry name" value="DUF1785"/>
    <property type="match status" value="1"/>
</dbReference>
<dbReference type="InterPro" id="IPR036085">
    <property type="entry name" value="PAZ_dom_sf"/>
</dbReference>
<feature type="region of interest" description="Disordered" evidence="1">
    <location>
        <begin position="1"/>
        <end position="77"/>
    </location>
</feature>
<feature type="domain" description="PAZ" evidence="2">
    <location>
        <begin position="349"/>
        <end position="456"/>
    </location>
</feature>
<name>A0A0G4P469_PENC3</name>
<gene>
    <name evidence="4" type="ORF">PCAMFM013_S005g000289</name>
</gene>
<feature type="domain" description="Piwi" evidence="3">
    <location>
        <begin position="632"/>
        <end position="945"/>
    </location>
</feature>
<dbReference type="Pfam" id="PF02170">
    <property type="entry name" value="PAZ"/>
    <property type="match status" value="1"/>
</dbReference>
<dbReference type="Pfam" id="PF16486">
    <property type="entry name" value="ArgoN"/>
    <property type="match status" value="1"/>
</dbReference>
<dbReference type="GO" id="GO:0003723">
    <property type="term" value="F:RNA binding"/>
    <property type="evidence" value="ECO:0007669"/>
    <property type="project" value="InterPro"/>
</dbReference>
<reference evidence="4 5" key="1">
    <citation type="journal article" date="2014" name="Nat. Commun.">
        <title>Multiple recent horizontal transfers of a large genomic region in cheese making fungi.</title>
        <authorList>
            <person name="Cheeseman K."/>
            <person name="Ropars J."/>
            <person name="Renault P."/>
            <person name="Dupont J."/>
            <person name="Gouzy J."/>
            <person name="Branca A."/>
            <person name="Abraham A.L."/>
            <person name="Ceppi M."/>
            <person name="Conseiller E."/>
            <person name="Debuchy R."/>
            <person name="Malagnac F."/>
            <person name="Goarin A."/>
            <person name="Silar P."/>
            <person name="Lacoste S."/>
            <person name="Sallet E."/>
            <person name="Bensimon A."/>
            <person name="Giraud T."/>
            <person name="Brygoo Y."/>
        </authorList>
    </citation>
    <scope>NUCLEOTIDE SEQUENCE [LARGE SCALE GENOMIC DNA]</scope>
    <source>
        <strain evidence="5">FM 013</strain>
    </source>
</reference>
<dbReference type="SUPFAM" id="SSF101690">
    <property type="entry name" value="PAZ domain"/>
    <property type="match status" value="1"/>
</dbReference>
<proteinExistence type="predicted"/>
<dbReference type="InterPro" id="IPR036397">
    <property type="entry name" value="RNaseH_sf"/>
</dbReference>
<evidence type="ECO:0000313" key="5">
    <source>
        <dbReference type="Proteomes" id="UP000053732"/>
    </source>
</evidence>
<accession>A0A0G4P469</accession>
<dbReference type="Pfam" id="PF02171">
    <property type="entry name" value="Piwi"/>
    <property type="match status" value="1"/>
</dbReference>
<dbReference type="EMBL" id="HG793138">
    <property type="protein sequence ID" value="CRL21125.1"/>
    <property type="molecule type" value="Genomic_DNA"/>
</dbReference>
<dbReference type="SMART" id="SM00950">
    <property type="entry name" value="Piwi"/>
    <property type="match status" value="1"/>
</dbReference>
<feature type="compositionally biased region" description="Basic and acidic residues" evidence="1">
    <location>
        <begin position="35"/>
        <end position="52"/>
    </location>
</feature>
<feature type="compositionally biased region" description="Basic and acidic residues" evidence="1">
    <location>
        <begin position="17"/>
        <end position="27"/>
    </location>
</feature>
<keyword evidence="5" id="KW-1185">Reference proteome</keyword>
<dbReference type="Gene3D" id="3.40.50.2300">
    <property type="match status" value="1"/>
</dbReference>
<dbReference type="PANTHER" id="PTHR22891">
    <property type="entry name" value="EUKARYOTIC TRANSLATION INITIATION FACTOR 2C"/>
    <property type="match status" value="1"/>
</dbReference>
<dbReference type="PROSITE" id="PS50822">
    <property type="entry name" value="PIWI"/>
    <property type="match status" value="1"/>
</dbReference>
<dbReference type="PROSITE" id="PS50821">
    <property type="entry name" value="PAZ"/>
    <property type="match status" value="1"/>
</dbReference>
<dbReference type="Pfam" id="PF16488">
    <property type="entry name" value="ArgoL2"/>
    <property type="match status" value="1"/>
</dbReference>
<dbReference type="Proteomes" id="UP000053732">
    <property type="component" value="Unassembled WGS sequence"/>
</dbReference>
<dbReference type="InterPro" id="IPR003165">
    <property type="entry name" value="Piwi"/>
</dbReference>
<evidence type="ECO:0000259" key="2">
    <source>
        <dbReference type="PROSITE" id="PS50821"/>
    </source>
</evidence>
<dbReference type="SUPFAM" id="SSF53098">
    <property type="entry name" value="Ribonuclease H-like"/>
    <property type="match status" value="1"/>
</dbReference>
<dbReference type="InterPro" id="IPR014811">
    <property type="entry name" value="ArgoL1"/>
</dbReference>
<dbReference type="InterPro" id="IPR012337">
    <property type="entry name" value="RNaseH-like_sf"/>
</dbReference>
<evidence type="ECO:0000256" key="1">
    <source>
        <dbReference type="SAM" id="MobiDB-lite"/>
    </source>
</evidence>
<dbReference type="Pfam" id="PF08699">
    <property type="entry name" value="ArgoL1"/>
    <property type="match status" value="1"/>
</dbReference>
<protein>
    <submittedName>
        <fullName evidence="4">Argonaute/Dicer protein, PAZ</fullName>
    </submittedName>
</protein>
<evidence type="ECO:0000259" key="3">
    <source>
        <dbReference type="PROSITE" id="PS50822"/>
    </source>
</evidence>
<evidence type="ECO:0000313" key="4">
    <source>
        <dbReference type="EMBL" id="CRL21125.1"/>
    </source>
</evidence>
<dbReference type="AlphaFoldDB" id="A0A0G4P469"/>
<dbReference type="CDD" id="cd02846">
    <property type="entry name" value="PAZ_argonaute_like"/>
    <property type="match status" value="1"/>
</dbReference>
<dbReference type="InterPro" id="IPR032474">
    <property type="entry name" value="Argonaute_N"/>
</dbReference>
<dbReference type="CDD" id="cd04657">
    <property type="entry name" value="Piwi_ago-like"/>
    <property type="match status" value="1"/>
</dbReference>
<dbReference type="InterPro" id="IPR003100">
    <property type="entry name" value="PAZ_dom"/>
</dbReference>
<dbReference type="InterPro" id="IPR045246">
    <property type="entry name" value="Piwi_ago-like"/>
</dbReference>
<organism evidence="4 5">
    <name type="scientific">Penicillium camemberti (strain FM 013)</name>
    <dbReference type="NCBI Taxonomy" id="1429867"/>
    <lineage>
        <taxon>Eukaryota</taxon>
        <taxon>Fungi</taxon>
        <taxon>Dikarya</taxon>
        <taxon>Ascomycota</taxon>
        <taxon>Pezizomycotina</taxon>
        <taxon>Eurotiomycetes</taxon>
        <taxon>Eurotiomycetidae</taxon>
        <taxon>Eurotiales</taxon>
        <taxon>Aspergillaceae</taxon>
        <taxon>Penicillium</taxon>
    </lineage>
</organism>
<sequence>MSGRAHGDLPIRGGRGGGDRGGYRGRGDGGSSSHGSDRGYSGDRGRGSDRGSSRGGRGGPEPPSGMLTDPVEAPSTRVQALEDRYVAESAKARQEPGTLARRPGYGTQGRSTVLRANFFPMEFKPNVKFHSYRLKIKPEAKKAQQIFILQSMFRKYPLFNRGIGVATDGSTEIVTTELFPEDRAPFICSMGGSDHGSGHGSGKSKAYTGPWEVTLTFESSYSPADMMACLEDVNHRKELENEGPCLRVLNILMSAYPYKDTGIAIVGKGRNKFFRMDRRKQSMGIEGGAEAARGYYSSVRLGAGRIFLNLNVSHGAFFNPVCLANILLAFKATHTEDRDLLHRWLKGVKVYALHLDARENGHGVKEKPVRTIFGVAHPRDGRNGPNPPRVKRLASSADNVQFWMGDEKKGKYVTVTEYFYRTYNKQLKYHKDMPIVNVGNYDRPVYLPAEVCEVLPGQPFRPELATSQRQNMIKFSCRRPPQNYASIMTEGLDILGISEGHTKAVGIKPGKEMITVPARILNPPNLLYGGKKTTNPRNGSWNLIGTKFSQGATIKKWTCLWLRKRGLKPDDEKLKDPAPEMDAFYRKLRDHGLSLPAPSKPYLEVMLGPDDTANRDMIKVAIKKVANAEFPFLVVLLPNTETNTFNFVKYAGDLKTGVLTHCMLSNKFAGANEQYLSNNAMKVNLKMGGWNQLLQPTNTRFLGAAKNTMVVGLDVTHPSSSDSEDFPSVAAIVASTDYRMGQWPGEVRAQTRRQEHVEFLKEMMLTRLALWQKNNNGNLPQNILVYRDGVSDGQFNMVLTEELPKIQAAAKAIYRGNLPNITIVVCGKRHNVRFYPTNSRDQDRTSNPLNGCVVDRGITRPIYWDFYLQAQAPLQGSARPAHYIVIHDEIFTNPKVNTDRKPADVLQELTHNICYLMGRATRSISYSTPAFLADKFCDRGRKYLLAYINENRQTGPNEDVLKGATLNMASACQNSMVYI</sequence>
<dbReference type="Gene3D" id="3.30.420.10">
    <property type="entry name" value="Ribonuclease H-like superfamily/Ribonuclease H"/>
    <property type="match status" value="1"/>
</dbReference>
<dbReference type="Gene3D" id="2.170.260.10">
    <property type="entry name" value="paz domain"/>
    <property type="match status" value="1"/>
</dbReference>